<feature type="chain" id="PRO_5044342584" evidence="1">
    <location>
        <begin position="32"/>
        <end position="453"/>
    </location>
</feature>
<name>A0AB39BH34_9MICO</name>
<proteinExistence type="predicted"/>
<feature type="signal peptide" evidence="1">
    <location>
        <begin position="1"/>
        <end position="31"/>
    </location>
</feature>
<evidence type="ECO:0000313" key="2">
    <source>
        <dbReference type="EMBL" id="XDI05902.1"/>
    </source>
</evidence>
<keyword evidence="1" id="KW-0732">Signal</keyword>
<reference evidence="2" key="1">
    <citation type="submission" date="2024-05" db="EMBL/GenBank/DDBJ databases">
        <title>Herbiconiux sp. A18JL235.</title>
        <authorList>
            <person name="Zhang G."/>
        </authorList>
    </citation>
    <scope>NUCLEOTIDE SEQUENCE</scope>
    <source>
        <strain evidence="2">A18JL235</strain>
    </source>
</reference>
<dbReference type="PROSITE" id="PS51257">
    <property type="entry name" value="PROKAR_LIPOPROTEIN"/>
    <property type="match status" value="1"/>
</dbReference>
<dbReference type="EMBL" id="CP162511">
    <property type="protein sequence ID" value="XDI05902.1"/>
    <property type="molecule type" value="Genomic_DNA"/>
</dbReference>
<dbReference type="RefSeq" id="WP_368498290.1">
    <property type="nucleotide sequence ID" value="NZ_CP162511.1"/>
</dbReference>
<gene>
    <name evidence="2" type="ORF">ABFY20_02055</name>
</gene>
<dbReference type="PANTHER" id="PTHR43649:SF16">
    <property type="entry name" value="SUGAR-BINDING LIPOPROTEIN"/>
    <property type="match status" value="1"/>
</dbReference>
<dbReference type="SUPFAM" id="SSF53850">
    <property type="entry name" value="Periplasmic binding protein-like II"/>
    <property type="match status" value="1"/>
</dbReference>
<dbReference type="InterPro" id="IPR006059">
    <property type="entry name" value="SBP"/>
</dbReference>
<protein>
    <submittedName>
        <fullName evidence="2">Extracellular solute-binding protein</fullName>
    </submittedName>
</protein>
<accession>A0AB39BH34</accession>
<organism evidence="2">
    <name type="scientific">Herbiconiux sp. A18JL235</name>
    <dbReference type="NCBI Taxonomy" id="3152363"/>
    <lineage>
        <taxon>Bacteria</taxon>
        <taxon>Bacillati</taxon>
        <taxon>Actinomycetota</taxon>
        <taxon>Actinomycetes</taxon>
        <taxon>Micrococcales</taxon>
        <taxon>Microbacteriaceae</taxon>
        <taxon>Herbiconiux</taxon>
    </lineage>
</organism>
<dbReference type="Pfam" id="PF01547">
    <property type="entry name" value="SBP_bac_1"/>
    <property type="match status" value="1"/>
</dbReference>
<dbReference type="AlphaFoldDB" id="A0AB39BH34"/>
<dbReference type="Gene3D" id="3.40.190.10">
    <property type="entry name" value="Periplasmic binding protein-like II"/>
    <property type="match status" value="1"/>
</dbReference>
<sequence>MTKRIRSAAALLALGGLAAATLVGCSSGTSAESDGKVVIQIGDRPSSDRPEDRQYFDDRVAAFEEANPDIDLDPVETGYDATTFQALAAGGSLPDVMSVPLTEPQGLIARGQAADLTDALKSEGLYDSLNPTILKLAENGDGQAFAIPTNAYSFGLVYNRDLFTKAGLDPDNPPTTWEEVREAAKAIKAATGAAGFSVLSTNNTGGWQFTGITYSYGGTVENADGSEATFDDTPSTEALENIQAMRWEDGTLPENALYDVQSQGQDFAAGKIGMVIGASDYYYTVVQNLKLPAENFGIGGMPQNDGVNGTLSGGTVQIVNPSATEEEKEAAVKWVKFFYLQPYLDEETAVAAAKASNEAGSVTGLPGLPVVNSDEYDTYFQWIADYVNVPTANFAPYQAASSEIPVVAEPVNNAQEVYGALDTVVQTVLTDQNADIPGLLSKAQSDVQSRLGR</sequence>
<evidence type="ECO:0000256" key="1">
    <source>
        <dbReference type="SAM" id="SignalP"/>
    </source>
</evidence>
<dbReference type="InterPro" id="IPR050490">
    <property type="entry name" value="Bact_solute-bd_prot1"/>
</dbReference>
<dbReference type="PANTHER" id="PTHR43649">
    <property type="entry name" value="ARABINOSE-BINDING PROTEIN-RELATED"/>
    <property type="match status" value="1"/>
</dbReference>